<dbReference type="AlphaFoldDB" id="A0A2S2FFD5"/>
<dbReference type="OrthoDB" id="6712073at2"/>
<proteinExistence type="predicted"/>
<keyword evidence="2" id="KW-1185">Reference proteome</keyword>
<protein>
    <submittedName>
        <fullName evidence="1">Uncharacterized protein</fullName>
    </submittedName>
</protein>
<organism evidence="1 2">
    <name type="scientific">Acinetobacter defluvii</name>
    <dbReference type="NCBI Taxonomy" id="1871111"/>
    <lineage>
        <taxon>Bacteria</taxon>
        <taxon>Pseudomonadati</taxon>
        <taxon>Pseudomonadota</taxon>
        <taxon>Gammaproteobacteria</taxon>
        <taxon>Moraxellales</taxon>
        <taxon>Moraxellaceae</taxon>
        <taxon>Acinetobacter</taxon>
    </lineage>
</organism>
<dbReference type="STRING" id="1871111.GCA_001704615_00818"/>
<evidence type="ECO:0000313" key="2">
    <source>
        <dbReference type="Proteomes" id="UP000245977"/>
    </source>
</evidence>
<dbReference type="Proteomes" id="UP000245977">
    <property type="component" value="Chromosome"/>
</dbReference>
<sequence length="61" mass="7070">MTKIIIGEKVKLATQPELVFVVTKINLDQSYEIQLQNFSNQVLSYDNIPLEMLRVVSFIKE</sequence>
<dbReference type="EMBL" id="CP029397">
    <property type="protein sequence ID" value="AWL29664.1"/>
    <property type="molecule type" value="Genomic_DNA"/>
</dbReference>
<gene>
    <name evidence="1" type="ORF">DJ533_14345</name>
</gene>
<dbReference type="KEGG" id="adv:DJ533_14345"/>
<dbReference type="RefSeq" id="WP_065994706.1">
    <property type="nucleotide sequence ID" value="NZ_CP029397.2"/>
</dbReference>
<name>A0A2S2FFD5_9GAMM</name>
<reference evidence="1" key="1">
    <citation type="submission" date="2019-08" db="EMBL/GenBank/DDBJ databases">
        <title>The complete genome of Acinetobacter defluvii strain WCHAD010030.</title>
        <authorList>
            <person name="Hu Y."/>
            <person name="Qin J."/>
            <person name="Feng Y."/>
            <person name="Zong Z."/>
        </authorList>
    </citation>
    <scope>NUCLEOTIDE SEQUENCE</scope>
    <source>
        <strain evidence="1">WCHA30</strain>
    </source>
</reference>
<evidence type="ECO:0000313" key="1">
    <source>
        <dbReference type="EMBL" id="AWL29664.1"/>
    </source>
</evidence>
<accession>A0A2S2FFD5</accession>